<proteinExistence type="predicted"/>
<feature type="transmembrane region" description="Helical" evidence="1">
    <location>
        <begin position="6"/>
        <end position="23"/>
    </location>
</feature>
<dbReference type="AlphaFoldDB" id="A0A1V6P7E1"/>
<evidence type="ECO:0000313" key="2">
    <source>
        <dbReference type="EMBL" id="OQD72868.1"/>
    </source>
</evidence>
<keyword evidence="1" id="KW-1133">Transmembrane helix</keyword>
<evidence type="ECO:0000256" key="1">
    <source>
        <dbReference type="SAM" id="Phobius"/>
    </source>
</evidence>
<dbReference type="OMA" id="YLDPYQK"/>
<dbReference type="EMBL" id="MDYL01000018">
    <property type="protein sequence ID" value="OQD72868.1"/>
    <property type="molecule type" value="Genomic_DNA"/>
</dbReference>
<keyword evidence="1" id="KW-0472">Membrane</keyword>
<dbReference type="OrthoDB" id="3001700at2759"/>
<sequence length="94" mass="10338">MFYFILYLTLQVVLFGAWVSGYLDPYQKKMQEMILDVMGENKVSYGLKMSLTGKKLIEDENFSNIQDQVGSQLAGIFGKGGSGEGVGSVLSKSL</sequence>
<gene>
    <name evidence="2" type="ORF">PENDEC_c018G04796</name>
</gene>
<comment type="caution">
    <text evidence="2">The sequence shown here is derived from an EMBL/GenBank/DDBJ whole genome shotgun (WGS) entry which is preliminary data.</text>
</comment>
<keyword evidence="1" id="KW-0812">Transmembrane</keyword>
<accession>A0A1V6P7E1</accession>
<dbReference type="Proteomes" id="UP000191522">
    <property type="component" value="Unassembled WGS sequence"/>
</dbReference>
<organism evidence="2 3">
    <name type="scientific">Penicillium decumbens</name>
    <dbReference type="NCBI Taxonomy" id="69771"/>
    <lineage>
        <taxon>Eukaryota</taxon>
        <taxon>Fungi</taxon>
        <taxon>Dikarya</taxon>
        <taxon>Ascomycota</taxon>
        <taxon>Pezizomycotina</taxon>
        <taxon>Eurotiomycetes</taxon>
        <taxon>Eurotiomycetidae</taxon>
        <taxon>Eurotiales</taxon>
        <taxon>Aspergillaceae</taxon>
        <taxon>Penicillium</taxon>
    </lineage>
</organism>
<reference evidence="3" key="1">
    <citation type="journal article" date="2017" name="Nat. Microbiol.">
        <title>Global analysis of biosynthetic gene clusters reveals vast potential of secondary metabolite production in Penicillium species.</title>
        <authorList>
            <person name="Nielsen J.C."/>
            <person name="Grijseels S."/>
            <person name="Prigent S."/>
            <person name="Ji B."/>
            <person name="Dainat J."/>
            <person name="Nielsen K.F."/>
            <person name="Frisvad J.C."/>
            <person name="Workman M."/>
            <person name="Nielsen J."/>
        </authorList>
    </citation>
    <scope>NUCLEOTIDE SEQUENCE [LARGE SCALE GENOMIC DNA]</scope>
    <source>
        <strain evidence="3">IBT 11843</strain>
    </source>
</reference>
<protein>
    <submittedName>
        <fullName evidence="2">Uncharacterized protein</fullName>
    </submittedName>
</protein>
<name>A0A1V6P7E1_PENDC</name>
<evidence type="ECO:0000313" key="3">
    <source>
        <dbReference type="Proteomes" id="UP000191522"/>
    </source>
</evidence>
<keyword evidence="3" id="KW-1185">Reference proteome</keyword>